<gene>
    <name evidence="1" type="ORF">Pla22_41260</name>
</gene>
<dbReference type="AlphaFoldDB" id="A0A5C5WMN4"/>
<evidence type="ECO:0000313" key="1">
    <source>
        <dbReference type="EMBL" id="TWT51349.1"/>
    </source>
</evidence>
<dbReference type="EMBL" id="SJPI01000002">
    <property type="protein sequence ID" value="TWT51349.1"/>
    <property type="molecule type" value="Genomic_DNA"/>
</dbReference>
<evidence type="ECO:0000313" key="2">
    <source>
        <dbReference type="Proteomes" id="UP000316598"/>
    </source>
</evidence>
<accession>A0A5C5WMN4</accession>
<comment type="caution">
    <text evidence="1">The sequence shown here is derived from an EMBL/GenBank/DDBJ whole genome shotgun (WGS) entry which is preliminary data.</text>
</comment>
<organism evidence="1 2">
    <name type="scientific">Rubripirellula amarantea</name>
    <dbReference type="NCBI Taxonomy" id="2527999"/>
    <lineage>
        <taxon>Bacteria</taxon>
        <taxon>Pseudomonadati</taxon>
        <taxon>Planctomycetota</taxon>
        <taxon>Planctomycetia</taxon>
        <taxon>Pirellulales</taxon>
        <taxon>Pirellulaceae</taxon>
        <taxon>Rubripirellula</taxon>
    </lineage>
</organism>
<name>A0A5C5WMN4_9BACT</name>
<sequence length="152" mass="17257">MHRQYVRHHRTSPRVRSGSLLAVSESTPGNSSQLESNHAFNVMVDAAESQPRNTYQSRLRLKTSQSDCSLQECQLRNRYQRINGTGVWRSKSNTLAIVCFRVKSFDFAFGPNDCDFLAATVSHLVASSRKHWTDAVFAQPQQTTDFAVRFAF</sequence>
<protein>
    <submittedName>
        <fullName evidence="1">Uncharacterized protein</fullName>
    </submittedName>
</protein>
<dbReference type="Proteomes" id="UP000316598">
    <property type="component" value="Unassembled WGS sequence"/>
</dbReference>
<proteinExistence type="predicted"/>
<reference evidence="1 2" key="1">
    <citation type="submission" date="2019-02" db="EMBL/GenBank/DDBJ databases">
        <title>Deep-cultivation of Planctomycetes and their phenomic and genomic characterization uncovers novel biology.</title>
        <authorList>
            <person name="Wiegand S."/>
            <person name="Jogler M."/>
            <person name="Boedeker C."/>
            <person name="Pinto D."/>
            <person name="Vollmers J."/>
            <person name="Rivas-Marin E."/>
            <person name="Kohn T."/>
            <person name="Peeters S.H."/>
            <person name="Heuer A."/>
            <person name="Rast P."/>
            <person name="Oberbeckmann S."/>
            <person name="Bunk B."/>
            <person name="Jeske O."/>
            <person name="Meyerdierks A."/>
            <person name="Storesund J.E."/>
            <person name="Kallscheuer N."/>
            <person name="Luecker S."/>
            <person name="Lage O.M."/>
            <person name="Pohl T."/>
            <person name="Merkel B.J."/>
            <person name="Hornburger P."/>
            <person name="Mueller R.-W."/>
            <person name="Bruemmer F."/>
            <person name="Labrenz M."/>
            <person name="Spormann A.M."/>
            <person name="Op Den Camp H."/>
            <person name="Overmann J."/>
            <person name="Amann R."/>
            <person name="Jetten M.S.M."/>
            <person name="Mascher T."/>
            <person name="Medema M.H."/>
            <person name="Devos D.P."/>
            <person name="Kaster A.-K."/>
            <person name="Ovreas L."/>
            <person name="Rohde M."/>
            <person name="Galperin M.Y."/>
            <person name="Jogler C."/>
        </authorList>
    </citation>
    <scope>NUCLEOTIDE SEQUENCE [LARGE SCALE GENOMIC DNA]</scope>
    <source>
        <strain evidence="1 2">Pla22</strain>
    </source>
</reference>
<keyword evidence="2" id="KW-1185">Reference proteome</keyword>